<feature type="transmembrane region" description="Helical" evidence="7">
    <location>
        <begin position="12"/>
        <end position="33"/>
    </location>
</feature>
<protein>
    <recommendedName>
        <fullName evidence="10">Cytochrome P450</fullName>
    </recommendedName>
</protein>
<evidence type="ECO:0008006" key="10">
    <source>
        <dbReference type="Google" id="ProtNLM"/>
    </source>
</evidence>
<name>A0A0M8P8J8_9EURO</name>
<keyword evidence="3 6" id="KW-0560">Oxidoreductase</keyword>
<dbReference type="EMBL" id="LHQQ01000080">
    <property type="protein sequence ID" value="KOS43504.1"/>
    <property type="molecule type" value="Genomic_DNA"/>
</dbReference>
<dbReference type="PANTHER" id="PTHR24305">
    <property type="entry name" value="CYTOCHROME P450"/>
    <property type="match status" value="1"/>
</dbReference>
<dbReference type="GO" id="GO:0020037">
    <property type="term" value="F:heme binding"/>
    <property type="evidence" value="ECO:0007669"/>
    <property type="project" value="InterPro"/>
</dbReference>
<comment type="similarity">
    <text evidence="6">Belongs to the cytochrome P450 family.</text>
</comment>
<dbReference type="PRINTS" id="PR00463">
    <property type="entry name" value="EP450I"/>
</dbReference>
<evidence type="ECO:0000313" key="8">
    <source>
        <dbReference type="EMBL" id="KOS43504.1"/>
    </source>
</evidence>
<dbReference type="PROSITE" id="PS00086">
    <property type="entry name" value="CYTOCHROME_P450"/>
    <property type="match status" value="1"/>
</dbReference>
<dbReference type="Proteomes" id="UP000037696">
    <property type="component" value="Unassembled WGS sequence"/>
</dbReference>
<dbReference type="InterPro" id="IPR036396">
    <property type="entry name" value="Cyt_P450_sf"/>
</dbReference>
<dbReference type="InterPro" id="IPR017972">
    <property type="entry name" value="Cyt_P450_CS"/>
</dbReference>
<keyword evidence="7" id="KW-0472">Membrane</keyword>
<dbReference type="PRINTS" id="PR00385">
    <property type="entry name" value="P450"/>
</dbReference>
<dbReference type="InterPro" id="IPR050121">
    <property type="entry name" value="Cytochrome_P450_monoxygenase"/>
</dbReference>
<comment type="cofactor">
    <cofactor evidence="1 5">
        <name>heme</name>
        <dbReference type="ChEBI" id="CHEBI:30413"/>
    </cofactor>
</comment>
<evidence type="ECO:0000256" key="3">
    <source>
        <dbReference type="ARBA" id="ARBA00023002"/>
    </source>
</evidence>
<dbReference type="Pfam" id="PF00067">
    <property type="entry name" value="p450"/>
    <property type="match status" value="1"/>
</dbReference>
<reference evidence="8 9" key="1">
    <citation type="submission" date="2015-08" db="EMBL/GenBank/DDBJ databases">
        <title>Genome sequencing of Penicillium nordicum.</title>
        <authorList>
            <person name="Nguyen H.D."/>
            <person name="Seifert K.A."/>
        </authorList>
    </citation>
    <scope>NUCLEOTIDE SEQUENCE [LARGE SCALE GENOMIC DNA]</scope>
    <source>
        <strain evidence="8 9">DAOMC 185683</strain>
    </source>
</reference>
<comment type="caution">
    <text evidence="8">The sequence shown here is derived from an EMBL/GenBank/DDBJ whole genome shotgun (WGS) entry which is preliminary data.</text>
</comment>
<dbReference type="GO" id="GO:0004497">
    <property type="term" value="F:monooxygenase activity"/>
    <property type="evidence" value="ECO:0007669"/>
    <property type="project" value="UniProtKB-KW"/>
</dbReference>
<sequence length="474" mass="53225">MLRITERSDLQVLGGVAVLGLVALVTMGVYRLWFHPLASFPGPKLAALSTDWLYRASFGKYVEKTLDELHNDYNSSVVRIAPNELHIRNPELYKTIYSQSTTYYKPWSFYQSLSIPHSLTTETDPHVHRDLRRILNHHFSKRSVEQLSSLVLAKIERLVTKLRRMDKTFDAHNAVMCLTVELITEFLFGRDVNMIEASENTFDADFLEIFEGASTGQPELLFYPILCRIKFALPGPLLFALDKKLAKLLQIGEWAKRCVDHYNTKTKGGGGLGHTVIFDSLYDVSDARKASMASELLVAGSDTSGTTLTYALYHISSSPRIKDRLMEELNEAMPTIDTNPVLLKLEQLPYLSACVKESLRLACPVPGRLPRIVPHGEPLNVDGKHIPPGTIVGMSAYNMHFSESVWGPDVHEFNPDRWLGQTDDKLGQWLVPFSKGARSCIGQKATFTMQAQEGVNVWGKLQPILPLDLNKNLG</sequence>
<organism evidence="8 9">
    <name type="scientific">Penicillium nordicum</name>
    <dbReference type="NCBI Taxonomy" id="229535"/>
    <lineage>
        <taxon>Eukaryota</taxon>
        <taxon>Fungi</taxon>
        <taxon>Dikarya</taxon>
        <taxon>Ascomycota</taxon>
        <taxon>Pezizomycotina</taxon>
        <taxon>Eurotiomycetes</taxon>
        <taxon>Eurotiomycetidae</taxon>
        <taxon>Eurotiales</taxon>
        <taxon>Aspergillaceae</taxon>
        <taxon>Penicillium</taxon>
    </lineage>
</organism>
<evidence type="ECO:0000256" key="5">
    <source>
        <dbReference type="PIRSR" id="PIRSR602401-1"/>
    </source>
</evidence>
<keyword evidence="6" id="KW-0503">Monooxygenase</keyword>
<keyword evidence="7" id="KW-1133">Transmembrane helix</keyword>
<dbReference type="GO" id="GO:0005506">
    <property type="term" value="F:iron ion binding"/>
    <property type="evidence" value="ECO:0007669"/>
    <property type="project" value="InterPro"/>
</dbReference>
<keyword evidence="5 6" id="KW-0349">Heme</keyword>
<dbReference type="Gene3D" id="1.10.630.10">
    <property type="entry name" value="Cytochrome P450"/>
    <property type="match status" value="1"/>
</dbReference>
<keyword evidence="9" id="KW-1185">Reference proteome</keyword>
<evidence type="ECO:0000256" key="2">
    <source>
        <dbReference type="ARBA" id="ARBA00022723"/>
    </source>
</evidence>
<dbReference type="GO" id="GO:0043386">
    <property type="term" value="P:mycotoxin biosynthetic process"/>
    <property type="evidence" value="ECO:0007669"/>
    <property type="project" value="UniProtKB-ARBA"/>
</dbReference>
<keyword evidence="7" id="KW-0812">Transmembrane</keyword>
<dbReference type="AlphaFoldDB" id="A0A0M8P8J8"/>
<accession>A0A0M8P8J8</accession>
<proteinExistence type="inferred from homology"/>
<dbReference type="InterPro" id="IPR002401">
    <property type="entry name" value="Cyt_P450_E_grp-I"/>
</dbReference>
<keyword evidence="4 5" id="KW-0408">Iron</keyword>
<dbReference type="SUPFAM" id="SSF48264">
    <property type="entry name" value="Cytochrome P450"/>
    <property type="match status" value="1"/>
</dbReference>
<dbReference type="CDD" id="cd11062">
    <property type="entry name" value="CYP58-like"/>
    <property type="match status" value="1"/>
</dbReference>
<keyword evidence="2 5" id="KW-0479">Metal-binding</keyword>
<dbReference type="InterPro" id="IPR001128">
    <property type="entry name" value="Cyt_P450"/>
</dbReference>
<evidence type="ECO:0000313" key="9">
    <source>
        <dbReference type="Proteomes" id="UP000037696"/>
    </source>
</evidence>
<evidence type="ECO:0000256" key="4">
    <source>
        <dbReference type="ARBA" id="ARBA00023004"/>
    </source>
</evidence>
<dbReference type="OrthoDB" id="3945418at2759"/>
<evidence type="ECO:0000256" key="6">
    <source>
        <dbReference type="RuleBase" id="RU000461"/>
    </source>
</evidence>
<dbReference type="GO" id="GO:0016705">
    <property type="term" value="F:oxidoreductase activity, acting on paired donors, with incorporation or reduction of molecular oxygen"/>
    <property type="evidence" value="ECO:0007669"/>
    <property type="project" value="InterPro"/>
</dbReference>
<evidence type="ECO:0000256" key="7">
    <source>
        <dbReference type="SAM" id="Phobius"/>
    </source>
</evidence>
<evidence type="ECO:0000256" key="1">
    <source>
        <dbReference type="ARBA" id="ARBA00001971"/>
    </source>
</evidence>
<dbReference type="STRING" id="229535.A0A0M8P8J8"/>
<gene>
    <name evidence="8" type="ORF">ACN38_g5612</name>
</gene>
<feature type="binding site" description="axial binding residue" evidence="5">
    <location>
        <position position="440"/>
    </location>
    <ligand>
        <name>heme</name>
        <dbReference type="ChEBI" id="CHEBI:30413"/>
    </ligand>
    <ligandPart>
        <name>Fe</name>
        <dbReference type="ChEBI" id="CHEBI:18248"/>
    </ligandPart>
</feature>
<dbReference type="PANTHER" id="PTHR24305:SF234">
    <property type="entry name" value="CYTOCHROME P450"/>
    <property type="match status" value="1"/>
</dbReference>